<evidence type="ECO:0000256" key="4">
    <source>
        <dbReference type="ARBA" id="ARBA00022729"/>
    </source>
</evidence>
<dbReference type="GO" id="GO:0016020">
    <property type="term" value="C:membrane"/>
    <property type="evidence" value="ECO:0007669"/>
    <property type="project" value="UniProtKB-SubCell"/>
</dbReference>
<proteinExistence type="predicted"/>
<accession>A0A3S3MYA4</accession>
<keyword evidence="3 8" id="KW-0812">Transmembrane</keyword>
<feature type="transmembrane region" description="Helical" evidence="8">
    <location>
        <begin position="279"/>
        <end position="299"/>
    </location>
</feature>
<keyword evidence="2 10" id="KW-0723">Serine/threonine-protein kinase</keyword>
<dbReference type="Gene3D" id="1.10.510.10">
    <property type="entry name" value="Transferase(Phosphotransferase) domain 1"/>
    <property type="match status" value="1"/>
</dbReference>
<dbReference type="OrthoDB" id="547665at2759"/>
<evidence type="ECO:0000256" key="6">
    <source>
        <dbReference type="ARBA" id="ARBA00023136"/>
    </source>
</evidence>
<feature type="chain" id="PRO_5018755338" evidence="9">
    <location>
        <begin position="24"/>
        <end position="426"/>
    </location>
</feature>
<dbReference type="PANTHER" id="PTHR27009">
    <property type="entry name" value="RUST RESISTANCE KINASE LR10-RELATED"/>
    <property type="match status" value="1"/>
</dbReference>
<dbReference type="InterPro" id="IPR045874">
    <property type="entry name" value="LRK10/LRL21-25-like"/>
</dbReference>
<evidence type="ECO:0000256" key="8">
    <source>
        <dbReference type="SAM" id="Phobius"/>
    </source>
</evidence>
<dbReference type="Proteomes" id="UP000283530">
    <property type="component" value="Unassembled WGS sequence"/>
</dbReference>
<evidence type="ECO:0000256" key="7">
    <source>
        <dbReference type="ARBA" id="ARBA00023180"/>
    </source>
</evidence>
<evidence type="ECO:0000256" key="9">
    <source>
        <dbReference type="SAM" id="SignalP"/>
    </source>
</evidence>
<dbReference type="STRING" id="337451.A0A3S3MYA4"/>
<evidence type="ECO:0000256" key="1">
    <source>
        <dbReference type="ARBA" id="ARBA00004479"/>
    </source>
</evidence>
<evidence type="ECO:0000256" key="5">
    <source>
        <dbReference type="ARBA" id="ARBA00022989"/>
    </source>
</evidence>
<evidence type="ECO:0000313" key="10">
    <source>
        <dbReference type="EMBL" id="RWR84761.1"/>
    </source>
</evidence>
<reference evidence="10 11" key="1">
    <citation type="journal article" date="2019" name="Nat. Plants">
        <title>Stout camphor tree genome fills gaps in understanding of flowering plant genome evolution.</title>
        <authorList>
            <person name="Chaw S.M."/>
            <person name="Liu Y.C."/>
            <person name="Wu Y.W."/>
            <person name="Wang H.Y."/>
            <person name="Lin C.I."/>
            <person name="Wu C.S."/>
            <person name="Ke H.M."/>
            <person name="Chang L.Y."/>
            <person name="Hsu C.Y."/>
            <person name="Yang H.T."/>
            <person name="Sudianto E."/>
            <person name="Hsu M.H."/>
            <person name="Wu K.P."/>
            <person name="Wang L.N."/>
            <person name="Leebens-Mack J.H."/>
            <person name="Tsai I.J."/>
        </authorList>
    </citation>
    <scope>NUCLEOTIDE SEQUENCE [LARGE SCALE GENOMIC DNA]</scope>
    <source>
        <strain evidence="11">cv. Chaw 1501</strain>
        <tissue evidence="10">Young leaves</tissue>
    </source>
</reference>
<keyword evidence="6 8" id="KW-0472">Membrane</keyword>
<keyword evidence="7" id="KW-0325">Glycoprotein</keyword>
<keyword evidence="11" id="KW-1185">Reference proteome</keyword>
<keyword evidence="4 9" id="KW-0732">Signal</keyword>
<name>A0A3S3MYA4_9MAGN</name>
<gene>
    <name evidence="10" type="ORF">CKAN_01358700</name>
</gene>
<keyword evidence="10" id="KW-0418">Kinase</keyword>
<dbReference type="GO" id="GO:0004674">
    <property type="term" value="F:protein serine/threonine kinase activity"/>
    <property type="evidence" value="ECO:0007669"/>
    <property type="project" value="UniProtKB-KW"/>
</dbReference>
<evidence type="ECO:0000256" key="2">
    <source>
        <dbReference type="ARBA" id="ARBA00022527"/>
    </source>
</evidence>
<keyword evidence="10" id="KW-0808">Transferase</keyword>
<evidence type="ECO:0000313" key="11">
    <source>
        <dbReference type="Proteomes" id="UP000283530"/>
    </source>
</evidence>
<comment type="caution">
    <text evidence="10">The sequence shown here is derived from an EMBL/GenBank/DDBJ whole genome shotgun (WGS) entry which is preliminary data.</text>
</comment>
<dbReference type="AlphaFoldDB" id="A0A3S3MYA4"/>
<evidence type="ECO:0000256" key="3">
    <source>
        <dbReference type="ARBA" id="ARBA00022692"/>
    </source>
</evidence>
<dbReference type="EMBL" id="QPKB01000005">
    <property type="protein sequence ID" value="RWR84761.1"/>
    <property type="molecule type" value="Genomic_DNA"/>
</dbReference>
<sequence length="426" mass="47932">MPLSQNQFIFVELILIFVPSCFASSESSSSYYYNRCAPSTCGDSLLHFPLGLDPLCRSANITTSCENGTVFMTNDQIPRIKYKLLDKLNETSYARKSFRLVDNSLFGCGPIPAFYGGYSQRWLILGSLSMNNAYRTGTFFNCTEKPQSDILARLMEAPCLECGETNNLCYFFNGFMDPIPNCRPFVSSIPNELFNNLTGAGMYLRRALQKGFEAEWDSVCGVDCMDVTGGRCGFMNEDERTLGKELCFCSSGVHRQNCSDGTSIGKRDSRSFGRTRIKLLAGFALGLAFMFGCICFAYIRRRKMLKNKMELRGKDEQALRHYLESRTTPTSIETFLQDYASGMPTSGGSKWHKCEGEEEENITRRMELVGLWCIQYSPSRRPSMRNVINMLQGDVSIDIPPLPFKANVLHHADIKYNPTDNCADAS</sequence>
<feature type="signal peptide" evidence="9">
    <location>
        <begin position="1"/>
        <end position="23"/>
    </location>
</feature>
<organism evidence="10 11">
    <name type="scientific">Cinnamomum micranthum f. kanehirae</name>
    <dbReference type="NCBI Taxonomy" id="337451"/>
    <lineage>
        <taxon>Eukaryota</taxon>
        <taxon>Viridiplantae</taxon>
        <taxon>Streptophyta</taxon>
        <taxon>Embryophyta</taxon>
        <taxon>Tracheophyta</taxon>
        <taxon>Spermatophyta</taxon>
        <taxon>Magnoliopsida</taxon>
        <taxon>Magnoliidae</taxon>
        <taxon>Laurales</taxon>
        <taxon>Lauraceae</taxon>
        <taxon>Cinnamomum</taxon>
    </lineage>
</organism>
<keyword evidence="5 8" id="KW-1133">Transmembrane helix</keyword>
<protein>
    <submittedName>
        <fullName evidence="10">Serine/threonine protein kinase</fullName>
    </submittedName>
</protein>
<comment type="subcellular location">
    <subcellularLocation>
        <location evidence="1">Membrane</location>
        <topology evidence="1">Single-pass type I membrane protein</topology>
    </subcellularLocation>
</comment>